<feature type="transmembrane region" description="Helical" evidence="10">
    <location>
        <begin position="29"/>
        <end position="54"/>
    </location>
</feature>
<feature type="transmembrane region" description="Helical" evidence="10">
    <location>
        <begin position="184"/>
        <end position="206"/>
    </location>
</feature>
<feature type="transmembrane region" description="Helical" evidence="10">
    <location>
        <begin position="156"/>
        <end position="178"/>
    </location>
</feature>
<dbReference type="AlphaFoldDB" id="A0ABD1LVV0"/>
<protein>
    <recommendedName>
        <fullName evidence="11">Major facilitator superfamily (MFS) profile domain-containing protein</fullName>
    </recommendedName>
</protein>
<gene>
    <name evidence="12" type="ORF">Fmac_020895</name>
</gene>
<comment type="caution">
    <text evidence="12">The sequence shown here is derived from an EMBL/GenBank/DDBJ whole genome shotgun (WGS) entry which is preliminary data.</text>
</comment>
<dbReference type="Pfam" id="PF00083">
    <property type="entry name" value="Sugar_tr"/>
    <property type="match status" value="2"/>
</dbReference>
<dbReference type="SUPFAM" id="SSF103473">
    <property type="entry name" value="MFS general substrate transporter"/>
    <property type="match status" value="1"/>
</dbReference>
<dbReference type="PROSITE" id="PS50850">
    <property type="entry name" value="MFS"/>
    <property type="match status" value="1"/>
</dbReference>
<dbReference type="InterPro" id="IPR003663">
    <property type="entry name" value="Sugar/inositol_transpt"/>
</dbReference>
<dbReference type="InterPro" id="IPR020846">
    <property type="entry name" value="MFS_dom"/>
</dbReference>
<evidence type="ECO:0000313" key="12">
    <source>
        <dbReference type="EMBL" id="KAL2327468.1"/>
    </source>
</evidence>
<feature type="domain" description="Major facilitator superfamily (MFS) profile" evidence="11">
    <location>
        <begin position="29"/>
        <end position="540"/>
    </location>
</feature>
<dbReference type="InterPro" id="IPR005828">
    <property type="entry name" value="MFS_sugar_transport-like"/>
</dbReference>
<keyword evidence="3 8" id="KW-0813">Transport</keyword>
<dbReference type="PANTHER" id="PTHR48020">
    <property type="entry name" value="PROTON MYO-INOSITOL COTRANSPORTER"/>
    <property type="match status" value="1"/>
</dbReference>
<evidence type="ECO:0000256" key="1">
    <source>
        <dbReference type="ARBA" id="ARBA00004141"/>
    </source>
</evidence>
<name>A0ABD1LVV0_9FABA</name>
<feature type="transmembrane region" description="Helical" evidence="10">
    <location>
        <begin position="311"/>
        <end position="334"/>
    </location>
</feature>
<evidence type="ECO:0000256" key="5">
    <source>
        <dbReference type="ARBA" id="ARBA00022847"/>
    </source>
</evidence>
<dbReference type="GO" id="GO:0005886">
    <property type="term" value="C:plasma membrane"/>
    <property type="evidence" value="ECO:0007669"/>
    <property type="project" value="UniProtKB-ARBA"/>
</dbReference>
<feature type="transmembrane region" description="Helical" evidence="10">
    <location>
        <begin position="447"/>
        <end position="473"/>
    </location>
</feature>
<accession>A0ABD1LVV0</accession>
<keyword evidence="13" id="KW-1185">Reference proteome</keyword>
<feature type="transmembrane region" description="Helical" evidence="10">
    <location>
        <begin position="98"/>
        <end position="117"/>
    </location>
</feature>
<dbReference type="PANTHER" id="PTHR48020:SF38">
    <property type="entry name" value="INOSITOL TRANSPORTER 2-RELATED"/>
    <property type="match status" value="1"/>
</dbReference>
<dbReference type="EMBL" id="JBGMDY010000007">
    <property type="protein sequence ID" value="KAL2327468.1"/>
    <property type="molecule type" value="Genomic_DNA"/>
</dbReference>
<dbReference type="GO" id="GO:0015293">
    <property type="term" value="F:symporter activity"/>
    <property type="evidence" value="ECO:0007669"/>
    <property type="project" value="UniProtKB-KW"/>
</dbReference>
<reference evidence="12 13" key="1">
    <citation type="submission" date="2024-08" db="EMBL/GenBank/DDBJ databases">
        <title>Insights into the chromosomal genome structure of Flemingia macrophylla.</title>
        <authorList>
            <person name="Ding Y."/>
            <person name="Zhao Y."/>
            <person name="Bi W."/>
            <person name="Wu M."/>
            <person name="Zhao G."/>
            <person name="Gong Y."/>
            <person name="Li W."/>
            <person name="Zhang P."/>
        </authorList>
    </citation>
    <scope>NUCLEOTIDE SEQUENCE [LARGE SCALE GENOMIC DNA]</scope>
    <source>
        <strain evidence="12">DYQJB</strain>
        <tissue evidence="12">Leaf</tissue>
    </source>
</reference>
<evidence type="ECO:0000256" key="10">
    <source>
        <dbReference type="SAM" id="Phobius"/>
    </source>
</evidence>
<keyword evidence="4 10" id="KW-0812">Transmembrane</keyword>
<keyword evidence="6 10" id="KW-1133">Transmembrane helix</keyword>
<dbReference type="PRINTS" id="PR00171">
    <property type="entry name" value="SUGRTRNSPORT"/>
</dbReference>
<comment type="subcellular location">
    <subcellularLocation>
        <location evidence="1">Membrane</location>
        <topology evidence="1">Multi-pass membrane protein</topology>
    </subcellularLocation>
</comment>
<evidence type="ECO:0000256" key="6">
    <source>
        <dbReference type="ARBA" id="ARBA00022989"/>
    </source>
</evidence>
<dbReference type="PROSITE" id="PS00217">
    <property type="entry name" value="SUGAR_TRANSPORT_2"/>
    <property type="match status" value="1"/>
</dbReference>
<dbReference type="FunFam" id="1.20.1250.20:FF:000137">
    <property type="entry name" value="Probable inositol transporter 2"/>
    <property type="match status" value="1"/>
</dbReference>
<evidence type="ECO:0000256" key="7">
    <source>
        <dbReference type="ARBA" id="ARBA00023136"/>
    </source>
</evidence>
<feature type="coiled-coil region" evidence="9">
    <location>
        <begin position="232"/>
        <end position="259"/>
    </location>
</feature>
<feature type="transmembrane region" description="Helical" evidence="10">
    <location>
        <begin position="123"/>
        <end position="144"/>
    </location>
</feature>
<feature type="transmembrane region" description="Helical" evidence="10">
    <location>
        <begin position="341"/>
        <end position="360"/>
    </location>
</feature>
<feature type="transmembrane region" description="Helical" evidence="10">
    <location>
        <begin position="273"/>
        <end position="296"/>
    </location>
</feature>
<organism evidence="12 13">
    <name type="scientific">Flemingia macrophylla</name>
    <dbReference type="NCBI Taxonomy" id="520843"/>
    <lineage>
        <taxon>Eukaryota</taxon>
        <taxon>Viridiplantae</taxon>
        <taxon>Streptophyta</taxon>
        <taxon>Embryophyta</taxon>
        <taxon>Tracheophyta</taxon>
        <taxon>Spermatophyta</taxon>
        <taxon>Magnoliopsida</taxon>
        <taxon>eudicotyledons</taxon>
        <taxon>Gunneridae</taxon>
        <taxon>Pentapetalae</taxon>
        <taxon>rosids</taxon>
        <taxon>fabids</taxon>
        <taxon>Fabales</taxon>
        <taxon>Fabaceae</taxon>
        <taxon>Papilionoideae</taxon>
        <taxon>50 kb inversion clade</taxon>
        <taxon>NPAAA clade</taxon>
        <taxon>indigoferoid/millettioid clade</taxon>
        <taxon>Phaseoleae</taxon>
        <taxon>Flemingia</taxon>
    </lineage>
</organism>
<evidence type="ECO:0000256" key="4">
    <source>
        <dbReference type="ARBA" id="ARBA00022692"/>
    </source>
</evidence>
<dbReference type="InterPro" id="IPR036259">
    <property type="entry name" value="MFS_trans_sf"/>
</dbReference>
<sequence length="572" mass="62149">MEGGVPEADMSAFRECLSLSWKNPYVLRLAFSAGIGGLLFGYDTGVISGALLYIRDDFKAVDRKTWLQEAIVSTAIAGAIIGASVGGWINDRFGRKKGILLADFLFFLGSAILAAAPNPALLIVGRVFVGIGVGMASMASPLYISEASPTRVRGALVSLNSFLITGGQFLSYLINLAFTKAPGTWRWMLGVAAAPALLQIVLMLTLPESPRWLYRKGKEEEAIGILKKIYAADEVDAEIQALKESVEAEIKEAESSEKINMVKLLRTTAVRRGLYAGVGLLIFQQFVGINTVMYYSPSIVQLAGFASNRTALLLSLITSGLNAFGSILSIYFIDKAGRRKLALISLCGVVFSLALLTVAFRESEIHSPMVSAIESSRFNGTCPDYRAAVNPGEWSCMKCLKSSPACGFCAADDKLLPGACLISNDYTKKLCGNDHRAWYTRGCPSKYGWAALIGLALYIIFFSPGMGTVPWVVNSEIYPLRFRGVCGGIASTTVWISNLIVSESFLSLTEALGTAWTFMLFGIVAVVAIFFVIIFVPETKGVPMEEVEKMLEQRGVQFKFWQKRDSGSDEKH</sequence>
<evidence type="ECO:0000256" key="3">
    <source>
        <dbReference type="ARBA" id="ARBA00022448"/>
    </source>
</evidence>
<dbReference type="Proteomes" id="UP001603857">
    <property type="component" value="Unassembled WGS sequence"/>
</dbReference>
<keyword evidence="5" id="KW-0769">Symport</keyword>
<dbReference type="InterPro" id="IPR050814">
    <property type="entry name" value="Myo-inositol_Transporter"/>
</dbReference>
<feature type="transmembrane region" description="Helical" evidence="10">
    <location>
        <begin position="513"/>
        <end position="536"/>
    </location>
</feature>
<evidence type="ECO:0000313" key="13">
    <source>
        <dbReference type="Proteomes" id="UP001603857"/>
    </source>
</evidence>
<dbReference type="Gene3D" id="1.20.1250.20">
    <property type="entry name" value="MFS general substrate transporter like domains"/>
    <property type="match status" value="2"/>
</dbReference>
<evidence type="ECO:0000256" key="2">
    <source>
        <dbReference type="ARBA" id="ARBA00010992"/>
    </source>
</evidence>
<keyword evidence="9" id="KW-0175">Coiled coil</keyword>
<evidence type="ECO:0000259" key="11">
    <source>
        <dbReference type="PROSITE" id="PS50850"/>
    </source>
</evidence>
<evidence type="ECO:0000256" key="8">
    <source>
        <dbReference type="RuleBase" id="RU003346"/>
    </source>
</evidence>
<dbReference type="CDD" id="cd17360">
    <property type="entry name" value="MFS_HMIT_like"/>
    <property type="match status" value="1"/>
</dbReference>
<dbReference type="PROSITE" id="PS00216">
    <property type="entry name" value="SUGAR_TRANSPORT_1"/>
    <property type="match status" value="1"/>
</dbReference>
<keyword evidence="7 10" id="KW-0472">Membrane</keyword>
<dbReference type="FunFam" id="1.20.1250.20:FF:000121">
    <property type="entry name" value="Probable inositol transporter 2"/>
    <property type="match status" value="1"/>
</dbReference>
<evidence type="ECO:0000256" key="9">
    <source>
        <dbReference type="SAM" id="Coils"/>
    </source>
</evidence>
<comment type="similarity">
    <text evidence="2 8">Belongs to the major facilitator superfamily. Sugar transporter (TC 2.A.1.1) family.</text>
</comment>
<feature type="transmembrane region" description="Helical" evidence="10">
    <location>
        <begin position="66"/>
        <end position="86"/>
    </location>
</feature>
<feature type="transmembrane region" description="Helical" evidence="10">
    <location>
        <begin position="480"/>
        <end position="501"/>
    </location>
</feature>
<dbReference type="NCBIfam" id="TIGR00879">
    <property type="entry name" value="SP"/>
    <property type="match status" value="1"/>
</dbReference>
<dbReference type="InterPro" id="IPR005829">
    <property type="entry name" value="Sugar_transporter_CS"/>
</dbReference>
<proteinExistence type="inferred from homology"/>